<evidence type="ECO:0000256" key="3">
    <source>
        <dbReference type="ARBA" id="ARBA00022801"/>
    </source>
</evidence>
<evidence type="ECO:0000256" key="2">
    <source>
        <dbReference type="ARBA" id="ARBA00022670"/>
    </source>
</evidence>
<dbReference type="GO" id="GO:0004252">
    <property type="term" value="F:serine-type endopeptidase activity"/>
    <property type="evidence" value="ECO:0007669"/>
    <property type="project" value="InterPro"/>
</dbReference>
<keyword evidence="8" id="KW-1185">Reference proteome</keyword>
<dbReference type="PANTHER" id="PTHR24276:SF98">
    <property type="entry name" value="FI18310P1-RELATED"/>
    <property type="match status" value="1"/>
</dbReference>
<dbReference type="Proteomes" id="UP000887574">
    <property type="component" value="Unplaced"/>
</dbReference>
<evidence type="ECO:0000256" key="4">
    <source>
        <dbReference type="ARBA" id="ARBA00022825"/>
    </source>
</evidence>
<evidence type="ECO:0000313" key="8">
    <source>
        <dbReference type="Proteomes" id="UP000887574"/>
    </source>
</evidence>
<dbReference type="Gene3D" id="2.40.10.10">
    <property type="entry name" value="Trypsin-like serine proteases"/>
    <property type="match status" value="2"/>
</dbReference>
<reference evidence="9" key="1">
    <citation type="submission" date="2022-11" db="UniProtKB">
        <authorList>
            <consortium name="WormBaseParasite"/>
        </authorList>
    </citation>
    <scope>IDENTIFICATION</scope>
</reference>
<keyword evidence="6" id="KW-0812">Transmembrane</keyword>
<dbReference type="WBParaSite" id="jg19346">
    <property type="protein sequence ID" value="jg19346"/>
    <property type="gene ID" value="jg19346"/>
</dbReference>
<dbReference type="InterPro" id="IPR050430">
    <property type="entry name" value="Peptidase_S1"/>
</dbReference>
<dbReference type="InterPro" id="IPR009003">
    <property type="entry name" value="Peptidase_S1_PA"/>
</dbReference>
<keyword evidence="5" id="KW-1015">Disulfide bond</keyword>
<evidence type="ECO:0000256" key="5">
    <source>
        <dbReference type="ARBA" id="ARBA00023157"/>
    </source>
</evidence>
<evidence type="ECO:0000256" key="6">
    <source>
        <dbReference type="SAM" id="Phobius"/>
    </source>
</evidence>
<accession>A0A915DFF3</accession>
<dbReference type="InterPro" id="IPR043504">
    <property type="entry name" value="Peptidase_S1_PA_chymotrypsin"/>
</dbReference>
<proteinExistence type="inferred from homology"/>
<keyword evidence="3" id="KW-0378">Hydrolase</keyword>
<organism evidence="8 9">
    <name type="scientific">Ditylenchus dipsaci</name>
    <dbReference type="NCBI Taxonomy" id="166011"/>
    <lineage>
        <taxon>Eukaryota</taxon>
        <taxon>Metazoa</taxon>
        <taxon>Ecdysozoa</taxon>
        <taxon>Nematoda</taxon>
        <taxon>Chromadorea</taxon>
        <taxon>Rhabditida</taxon>
        <taxon>Tylenchina</taxon>
        <taxon>Tylenchomorpha</taxon>
        <taxon>Sphaerularioidea</taxon>
        <taxon>Anguinidae</taxon>
        <taxon>Anguininae</taxon>
        <taxon>Ditylenchus</taxon>
    </lineage>
</organism>
<name>A0A915DFF3_9BILA</name>
<feature type="transmembrane region" description="Helical" evidence="6">
    <location>
        <begin position="12"/>
        <end position="33"/>
    </location>
</feature>
<keyword evidence="4" id="KW-0720">Serine protease</keyword>
<protein>
    <submittedName>
        <fullName evidence="9">Peptidase S1 domain-containing protein</fullName>
    </submittedName>
</protein>
<dbReference type="AlphaFoldDB" id="A0A915DFF3"/>
<evidence type="ECO:0000259" key="7">
    <source>
        <dbReference type="PROSITE" id="PS50240"/>
    </source>
</evidence>
<dbReference type="PANTHER" id="PTHR24276">
    <property type="entry name" value="POLYSERASE-RELATED"/>
    <property type="match status" value="1"/>
</dbReference>
<dbReference type="InterPro" id="IPR001254">
    <property type="entry name" value="Trypsin_dom"/>
</dbReference>
<keyword evidence="6" id="KW-1133">Transmembrane helix</keyword>
<dbReference type="InterPro" id="IPR001314">
    <property type="entry name" value="Peptidase_S1A"/>
</dbReference>
<dbReference type="PRINTS" id="PR00722">
    <property type="entry name" value="CHYMOTRYPSIN"/>
</dbReference>
<dbReference type="GO" id="GO:0006508">
    <property type="term" value="P:proteolysis"/>
    <property type="evidence" value="ECO:0007669"/>
    <property type="project" value="UniProtKB-KW"/>
</dbReference>
<sequence length="337" mass="37296">MDNSTLVEIVNFASLLSSFILFRVVWLLFNVWFTSAEYLFRPVSTEYNEELQEYCANPEFQPWNRVTHGDYVPAGQYPWAVAFVSSKGSYCGGTLLSNRHILTARHCLDNIHDPEFAPITIMVGESSANVTLVYENMGHDIAILQLKTDLVQVIEDKDNPGPTRFACLPLVTDRLAVSMRVYGWGETDTTPDVGTNHLMEVLLKPLNLENDPLLKNPDFVANYAQGCSSERLYCMHPADPTSKQDGAAGDSGSGIIGRKGPLLTLFGMTVAGTRGNSSFPLNIGLRLQVLLYDICHYTGVCVKKSWVGNTDPKSVTINLTTAFYDPAKPANVQLDLY</sequence>
<feature type="domain" description="Peptidase S1" evidence="7">
    <location>
        <begin position="66"/>
        <end position="312"/>
    </location>
</feature>
<evidence type="ECO:0000313" key="9">
    <source>
        <dbReference type="WBParaSite" id="jg19346"/>
    </source>
</evidence>
<dbReference type="PROSITE" id="PS50240">
    <property type="entry name" value="TRYPSIN_DOM"/>
    <property type="match status" value="1"/>
</dbReference>
<keyword evidence="6" id="KW-0472">Membrane</keyword>
<keyword evidence="2" id="KW-0645">Protease</keyword>
<dbReference type="SUPFAM" id="SSF50494">
    <property type="entry name" value="Trypsin-like serine proteases"/>
    <property type="match status" value="1"/>
</dbReference>
<dbReference type="SMART" id="SM00020">
    <property type="entry name" value="Tryp_SPc"/>
    <property type="match status" value="1"/>
</dbReference>
<comment type="similarity">
    <text evidence="1">Belongs to the peptidase S1 family.</text>
</comment>
<dbReference type="Pfam" id="PF00089">
    <property type="entry name" value="Trypsin"/>
    <property type="match status" value="1"/>
</dbReference>
<evidence type="ECO:0000256" key="1">
    <source>
        <dbReference type="ARBA" id="ARBA00007664"/>
    </source>
</evidence>